<dbReference type="STRING" id="675635.Psed_5820"/>
<proteinExistence type="inferred from homology"/>
<dbReference type="Gene3D" id="1.10.150.130">
    <property type="match status" value="1"/>
</dbReference>
<evidence type="ECO:0000256" key="5">
    <source>
        <dbReference type="SAM" id="MobiDB-lite"/>
    </source>
</evidence>
<dbReference type="PROSITE" id="PS51898">
    <property type="entry name" value="TYR_RECOMBINASE"/>
    <property type="match status" value="1"/>
</dbReference>
<gene>
    <name evidence="8" type="ordered locus">Psed_5820</name>
</gene>
<evidence type="ECO:0000256" key="1">
    <source>
        <dbReference type="ARBA" id="ARBA00008857"/>
    </source>
</evidence>
<feature type="domain" description="Core-binding (CB)" evidence="7">
    <location>
        <begin position="1"/>
        <end position="48"/>
    </location>
</feature>
<organism evidence="8 9">
    <name type="scientific">Pseudonocardia dioxanivorans (strain ATCC 55486 / DSM 44775 / JCM 13855 / CB1190)</name>
    <dbReference type="NCBI Taxonomy" id="675635"/>
    <lineage>
        <taxon>Bacteria</taxon>
        <taxon>Bacillati</taxon>
        <taxon>Actinomycetota</taxon>
        <taxon>Actinomycetes</taxon>
        <taxon>Pseudonocardiales</taxon>
        <taxon>Pseudonocardiaceae</taxon>
        <taxon>Pseudonocardia</taxon>
    </lineage>
</organism>
<evidence type="ECO:0000256" key="2">
    <source>
        <dbReference type="ARBA" id="ARBA00023125"/>
    </source>
</evidence>
<dbReference type="RefSeq" id="WP_013677844.1">
    <property type="nucleotide sequence ID" value="NC_015312.1"/>
</dbReference>
<name>F4D1F7_PSEUX</name>
<accession>F4D1F7</accession>
<evidence type="ECO:0000259" key="7">
    <source>
        <dbReference type="PROSITE" id="PS51900"/>
    </source>
</evidence>
<dbReference type="GO" id="GO:0006310">
    <property type="term" value="P:DNA recombination"/>
    <property type="evidence" value="ECO:0007669"/>
    <property type="project" value="UniProtKB-KW"/>
</dbReference>
<dbReference type="EMBL" id="CP002593">
    <property type="protein sequence ID" value="AEA27945.1"/>
    <property type="molecule type" value="Genomic_DNA"/>
</dbReference>
<dbReference type="PANTHER" id="PTHR30349:SF64">
    <property type="entry name" value="PROPHAGE INTEGRASE INTD-RELATED"/>
    <property type="match status" value="1"/>
</dbReference>
<dbReference type="KEGG" id="pdx:Psed_5820"/>
<evidence type="ECO:0000256" key="4">
    <source>
        <dbReference type="PROSITE-ProRule" id="PRU01248"/>
    </source>
</evidence>
<dbReference type="InterPro" id="IPR011010">
    <property type="entry name" value="DNA_brk_join_enz"/>
</dbReference>
<dbReference type="Proteomes" id="UP000007809">
    <property type="component" value="Chromosome"/>
</dbReference>
<feature type="domain" description="Tyr recombinase" evidence="6">
    <location>
        <begin position="69"/>
        <end position="238"/>
    </location>
</feature>
<dbReference type="Gene3D" id="1.10.443.10">
    <property type="entry name" value="Intergrase catalytic core"/>
    <property type="match status" value="1"/>
</dbReference>
<evidence type="ECO:0000313" key="9">
    <source>
        <dbReference type="Proteomes" id="UP000007809"/>
    </source>
</evidence>
<evidence type="ECO:0000313" key="8">
    <source>
        <dbReference type="EMBL" id="AEA27945.1"/>
    </source>
</evidence>
<dbReference type="Pfam" id="PF00589">
    <property type="entry name" value="Phage_integrase"/>
    <property type="match status" value="1"/>
</dbReference>
<sequence>MRLMTHLDGPLLDVTPDALDRWQSSLRVSMSSIATYTNHVVAFYRWMVEAGHLDIDPASRLPRPRIESRSARPIPQADLKLALECAPEPMFTWLVLSAYMGLRAMEVAQIRNEDVADIDGRLVLSGIGKGGKAYRLPVPKGVDPILRKHLGVRSGPLWRTARGTPIRADYLSHLVAQYFESIGMTYTLHWCRHFFGTTAYRQTRDLLLTQELMRHSSPSSTRLYIASSTAQHAAALDRLSRSLAPRGPRGPGGPDGLGQVS</sequence>
<dbReference type="InterPro" id="IPR010998">
    <property type="entry name" value="Integrase_recombinase_N"/>
</dbReference>
<dbReference type="PANTHER" id="PTHR30349">
    <property type="entry name" value="PHAGE INTEGRASE-RELATED"/>
    <property type="match status" value="1"/>
</dbReference>
<dbReference type="CDD" id="cd00397">
    <property type="entry name" value="DNA_BRE_C"/>
    <property type="match status" value="1"/>
</dbReference>
<dbReference type="OrthoDB" id="1822491at2"/>
<feature type="region of interest" description="Disordered" evidence="5">
    <location>
        <begin position="241"/>
        <end position="261"/>
    </location>
</feature>
<dbReference type="eggNOG" id="COG0582">
    <property type="taxonomic scope" value="Bacteria"/>
</dbReference>
<evidence type="ECO:0000256" key="3">
    <source>
        <dbReference type="ARBA" id="ARBA00023172"/>
    </source>
</evidence>
<dbReference type="AlphaFoldDB" id="F4D1F7"/>
<dbReference type="InterPro" id="IPR050090">
    <property type="entry name" value="Tyrosine_recombinase_XerCD"/>
</dbReference>
<evidence type="ECO:0000259" key="6">
    <source>
        <dbReference type="PROSITE" id="PS51898"/>
    </source>
</evidence>
<dbReference type="PROSITE" id="PS51900">
    <property type="entry name" value="CB"/>
    <property type="match status" value="1"/>
</dbReference>
<keyword evidence="2 4" id="KW-0238">DNA-binding</keyword>
<dbReference type="GO" id="GO:0003677">
    <property type="term" value="F:DNA binding"/>
    <property type="evidence" value="ECO:0007669"/>
    <property type="project" value="UniProtKB-UniRule"/>
</dbReference>
<keyword evidence="3" id="KW-0233">DNA recombination</keyword>
<comment type="similarity">
    <text evidence="1">Belongs to the 'phage' integrase family.</text>
</comment>
<dbReference type="HOGENOM" id="CLU_027562_9_7_11"/>
<dbReference type="InterPro" id="IPR013762">
    <property type="entry name" value="Integrase-like_cat_sf"/>
</dbReference>
<dbReference type="GO" id="GO:0015074">
    <property type="term" value="P:DNA integration"/>
    <property type="evidence" value="ECO:0007669"/>
    <property type="project" value="InterPro"/>
</dbReference>
<dbReference type="InterPro" id="IPR002104">
    <property type="entry name" value="Integrase_catalytic"/>
</dbReference>
<keyword evidence="9" id="KW-1185">Reference proteome</keyword>
<reference evidence="8 9" key="1">
    <citation type="journal article" date="2011" name="J. Bacteriol.">
        <title>Genome sequence of the 1,4-dioxane-degrading Pseudonocardia dioxanivorans strain CB1190.</title>
        <authorList>
            <person name="Sales C.M."/>
            <person name="Mahendra S."/>
            <person name="Grostern A."/>
            <person name="Parales R.E."/>
            <person name="Goodwin L.A."/>
            <person name="Woyke T."/>
            <person name="Nolan M."/>
            <person name="Lapidus A."/>
            <person name="Chertkov O."/>
            <person name="Ovchinnikova G."/>
            <person name="Sczyrba A."/>
            <person name="Alvarez-Cohen L."/>
        </authorList>
    </citation>
    <scope>NUCLEOTIDE SEQUENCE [LARGE SCALE GENOMIC DNA]</scope>
    <source>
        <strain evidence="9">ATCC 55486 / DSM 44775 / JCM 13855 / CB1190</strain>
    </source>
</reference>
<dbReference type="InterPro" id="IPR044068">
    <property type="entry name" value="CB"/>
</dbReference>
<feature type="compositionally biased region" description="Gly residues" evidence="5">
    <location>
        <begin position="249"/>
        <end position="261"/>
    </location>
</feature>
<dbReference type="SUPFAM" id="SSF56349">
    <property type="entry name" value="DNA breaking-rejoining enzymes"/>
    <property type="match status" value="1"/>
</dbReference>
<protein>
    <submittedName>
        <fullName evidence="8">Integrase family protein</fullName>
    </submittedName>
</protein>